<protein>
    <submittedName>
        <fullName evidence="1">Uncharacterized protein</fullName>
    </submittedName>
</protein>
<dbReference type="EMBL" id="CM042026">
    <property type="protein sequence ID" value="KAI3805410.1"/>
    <property type="molecule type" value="Genomic_DNA"/>
</dbReference>
<evidence type="ECO:0000313" key="1">
    <source>
        <dbReference type="EMBL" id="KAI3805410.1"/>
    </source>
</evidence>
<keyword evidence="2" id="KW-1185">Reference proteome</keyword>
<evidence type="ECO:0000313" key="2">
    <source>
        <dbReference type="Proteomes" id="UP001056120"/>
    </source>
</evidence>
<name>A0ACB9IBM3_9ASTR</name>
<sequence>MAEVVTSLEDLLQVQKKWDSSAKTSITTVFTWLIPKLRSSTKDNQDQRRLCSPINPENNIDQTSLTNKEMVDRDLKVFTVDELRRATRGFAEDAYLGTWSYGDVYKGWVDKTTYFLSKNNKGMPIVIKSLIWNKTVKLEKAKLELEILKEFSHPNLVKLLGYCLSDKQLFLVNEFMSNGNFEDNLFSGSIARLPLVTKVKIAVGIARGIVFLHNARDYVTTYLHWEGTSSMFRLDRRKILLDEDFTAKLSDCEVTKLTRGYYIQDDNGLVYGDYYPWFKPFQLQSNLDGFTLVLMEVLTGKQISYDDEVKKMDDLLVQHGNMSIHRIAKLCFEICNEVDSESKIFTLLEEYETHICEAFATAAAESCLIRGKSVERFLGILEEYDNLMQNRLKSWVTEATKTAISFHLKINT</sequence>
<gene>
    <name evidence="1" type="ORF">L1987_27765</name>
</gene>
<dbReference type="Proteomes" id="UP001056120">
    <property type="component" value="Linkage Group LG09"/>
</dbReference>
<comment type="caution">
    <text evidence="1">The sequence shown here is derived from an EMBL/GenBank/DDBJ whole genome shotgun (WGS) entry which is preliminary data.</text>
</comment>
<organism evidence="1 2">
    <name type="scientific">Smallanthus sonchifolius</name>
    <dbReference type="NCBI Taxonomy" id="185202"/>
    <lineage>
        <taxon>Eukaryota</taxon>
        <taxon>Viridiplantae</taxon>
        <taxon>Streptophyta</taxon>
        <taxon>Embryophyta</taxon>
        <taxon>Tracheophyta</taxon>
        <taxon>Spermatophyta</taxon>
        <taxon>Magnoliopsida</taxon>
        <taxon>eudicotyledons</taxon>
        <taxon>Gunneridae</taxon>
        <taxon>Pentapetalae</taxon>
        <taxon>asterids</taxon>
        <taxon>campanulids</taxon>
        <taxon>Asterales</taxon>
        <taxon>Asteraceae</taxon>
        <taxon>Asteroideae</taxon>
        <taxon>Heliantheae alliance</taxon>
        <taxon>Millerieae</taxon>
        <taxon>Smallanthus</taxon>
    </lineage>
</organism>
<reference evidence="1 2" key="2">
    <citation type="journal article" date="2022" name="Mol. Ecol. Resour.">
        <title>The genomes of chicory, endive, great burdock and yacon provide insights into Asteraceae paleo-polyploidization history and plant inulin production.</title>
        <authorList>
            <person name="Fan W."/>
            <person name="Wang S."/>
            <person name="Wang H."/>
            <person name="Wang A."/>
            <person name="Jiang F."/>
            <person name="Liu H."/>
            <person name="Zhao H."/>
            <person name="Xu D."/>
            <person name="Zhang Y."/>
        </authorList>
    </citation>
    <scope>NUCLEOTIDE SEQUENCE [LARGE SCALE GENOMIC DNA]</scope>
    <source>
        <strain evidence="2">cv. Yunnan</strain>
        <tissue evidence="1">Leaves</tissue>
    </source>
</reference>
<reference evidence="2" key="1">
    <citation type="journal article" date="2022" name="Mol. Ecol. Resour.">
        <title>The genomes of chicory, endive, great burdock and yacon provide insights into Asteraceae palaeo-polyploidization history and plant inulin production.</title>
        <authorList>
            <person name="Fan W."/>
            <person name="Wang S."/>
            <person name="Wang H."/>
            <person name="Wang A."/>
            <person name="Jiang F."/>
            <person name="Liu H."/>
            <person name="Zhao H."/>
            <person name="Xu D."/>
            <person name="Zhang Y."/>
        </authorList>
    </citation>
    <scope>NUCLEOTIDE SEQUENCE [LARGE SCALE GENOMIC DNA]</scope>
    <source>
        <strain evidence="2">cv. Yunnan</strain>
    </source>
</reference>
<accession>A0ACB9IBM3</accession>
<proteinExistence type="predicted"/>